<dbReference type="AlphaFoldDB" id="A0A7W7HR17"/>
<reference evidence="1 4" key="2">
    <citation type="submission" date="2021-01" db="EMBL/GenBank/DDBJ databases">
        <title>Whole genome shotgun sequence of Actinoplanes lobatus NBRC 12513.</title>
        <authorList>
            <person name="Komaki H."/>
            <person name="Tamura T."/>
        </authorList>
    </citation>
    <scope>NUCLEOTIDE SEQUENCE [LARGE SCALE GENOMIC DNA]</scope>
    <source>
        <strain evidence="1 4">NBRC 12513</strain>
    </source>
</reference>
<organism evidence="2 3">
    <name type="scientific">Actinoplanes lobatus</name>
    <dbReference type="NCBI Taxonomy" id="113568"/>
    <lineage>
        <taxon>Bacteria</taxon>
        <taxon>Bacillati</taxon>
        <taxon>Actinomycetota</taxon>
        <taxon>Actinomycetes</taxon>
        <taxon>Micromonosporales</taxon>
        <taxon>Micromonosporaceae</taxon>
        <taxon>Actinoplanes</taxon>
    </lineage>
</organism>
<evidence type="ECO:0000313" key="3">
    <source>
        <dbReference type="Proteomes" id="UP000590511"/>
    </source>
</evidence>
<evidence type="ECO:0000313" key="1">
    <source>
        <dbReference type="EMBL" id="GIE40603.1"/>
    </source>
</evidence>
<dbReference type="Proteomes" id="UP000631312">
    <property type="component" value="Unassembled WGS sequence"/>
</dbReference>
<evidence type="ECO:0000313" key="4">
    <source>
        <dbReference type="Proteomes" id="UP000631312"/>
    </source>
</evidence>
<evidence type="ECO:0000313" key="2">
    <source>
        <dbReference type="EMBL" id="MBB4755080.1"/>
    </source>
</evidence>
<protein>
    <submittedName>
        <fullName evidence="2">Uncharacterized protein</fullName>
    </submittedName>
</protein>
<dbReference type="Proteomes" id="UP000590511">
    <property type="component" value="Unassembled WGS sequence"/>
</dbReference>
<dbReference type="EMBL" id="BOMP01000051">
    <property type="protein sequence ID" value="GIE40603.1"/>
    <property type="molecule type" value="Genomic_DNA"/>
</dbReference>
<dbReference type="RefSeq" id="WP_188126545.1">
    <property type="nucleotide sequence ID" value="NZ_BOMP01000051.1"/>
</dbReference>
<reference evidence="2 3" key="1">
    <citation type="submission" date="2020-08" db="EMBL/GenBank/DDBJ databases">
        <title>Sequencing the genomes of 1000 actinobacteria strains.</title>
        <authorList>
            <person name="Klenk H.-P."/>
        </authorList>
    </citation>
    <scope>NUCLEOTIDE SEQUENCE [LARGE SCALE GENOMIC DNA]</scope>
    <source>
        <strain evidence="2 3">DSM 43150</strain>
    </source>
</reference>
<keyword evidence="4" id="KW-1185">Reference proteome</keyword>
<sequence>MAGYGRSDEEWGQLTSVGLAFLVERARLEKTTTYTELDATLRRRTGLRGFDFDQDSERAAMGHLLGLIVERNRPTTNLLISALVQYLNTNDAGPGFYALAVELGMLPRRSSATAKQAFWIGQLNALYAFYSAGRRGA</sequence>
<gene>
    <name evidence="1" type="ORF">Alo02nite_35010</name>
    <name evidence="2" type="ORF">BJ964_009241</name>
</gene>
<dbReference type="EMBL" id="JACHNC010000001">
    <property type="protein sequence ID" value="MBB4755080.1"/>
    <property type="molecule type" value="Genomic_DNA"/>
</dbReference>
<accession>A0A7W7HR17</accession>
<name>A0A7W7HR17_9ACTN</name>
<proteinExistence type="predicted"/>
<comment type="caution">
    <text evidence="2">The sequence shown here is derived from an EMBL/GenBank/DDBJ whole genome shotgun (WGS) entry which is preliminary data.</text>
</comment>